<feature type="domain" description="DUF630" evidence="3">
    <location>
        <begin position="4"/>
        <end position="61"/>
    </location>
</feature>
<protein>
    <recommendedName>
        <fullName evidence="6">DUF632 domain-containing protein</fullName>
    </recommendedName>
</protein>
<accession>A0A4D6MCE6</accession>
<dbReference type="Pfam" id="PF04782">
    <property type="entry name" value="DUF632"/>
    <property type="match status" value="1"/>
</dbReference>
<proteinExistence type="predicted"/>
<dbReference type="InterPro" id="IPR006867">
    <property type="entry name" value="DUF632"/>
</dbReference>
<evidence type="ECO:0008006" key="6">
    <source>
        <dbReference type="Google" id="ProtNLM"/>
    </source>
</evidence>
<dbReference type="Pfam" id="PF04783">
    <property type="entry name" value="DUF630"/>
    <property type="match status" value="1"/>
</dbReference>
<dbReference type="OrthoDB" id="1871118at2759"/>
<evidence type="ECO:0000259" key="2">
    <source>
        <dbReference type="Pfam" id="PF04782"/>
    </source>
</evidence>
<name>A0A4D6MCE6_VIGUN</name>
<evidence type="ECO:0000313" key="5">
    <source>
        <dbReference type="Proteomes" id="UP000501690"/>
    </source>
</evidence>
<feature type="region of interest" description="Disordered" evidence="1">
    <location>
        <begin position="72"/>
        <end position="97"/>
    </location>
</feature>
<reference evidence="4 5" key="1">
    <citation type="submission" date="2019-04" db="EMBL/GenBank/DDBJ databases">
        <title>An improved genome assembly and genetic linkage map for asparagus bean, Vigna unguiculata ssp. sesquipedialis.</title>
        <authorList>
            <person name="Xia Q."/>
            <person name="Zhang R."/>
            <person name="Dong Y."/>
        </authorList>
    </citation>
    <scope>NUCLEOTIDE SEQUENCE [LARGE SCALE GENOMIC DNA]</scope>
    <source>
        <tissue evidence="4">Leaf</tissue>
    </source>
</reference>
<keyword evidence="5" id="KW-1185">Reference proteome</keyword>
<dbReference type="EMBL" id="CP039350">
    <property type="protein sequence ID" value="QCD98667.1"/>
    <property type="molecule type" value="Genomic_DNA"/>
</dbReference>
<sequence length="629" mass="71142">MKIGCVNSKTEKDGALRLCKERKMLIKVAIDSRHAFAAAHLSYIQSLRNIGVALRRYAEAEMLLESSLSISDHTPSLSTYPSPSPSESPLNNESHHHVSYMKTGGSEAVNVMIDPHAENLWVDEAIESDASWDFFDAADSAKSSEFTVHASHYKDEEETGSFLENDYCNLPVECCRQKGDGEMRKLESSTNVGVVGRSSSKNSKNVAVNTEREDPSEFISHRAKDFLSSVKVIKHRFVRASESGREVSRLLEANKIKVGYSEPKGKSPATIFLATFMFACFSENAIPAISQEPAQKIISWKRTESSQSASMRNPLVKTSETYMDDSGSDFVEEPCMISGSHSCTLERLYAWERKLYDEVKAGEFIRKKFDRKCDQLRHQFAKDESSRVIDKTRSIVKDLHSQIIVAIYSADLISKRIEMIRDEELFPQLLEFTQGLMRMWKGMVECHHAQYITMSLAYNSRSSTRGLEGDRRREIMGEVLKELECFGLSLHNWINSHTSYIESLNGWLQNCVLEPRERSKNRKPFSPRRALAPPIFVLSRDWCAGIKALPYEELSHAVKCFVSNSVVASTIDDSSHLCCIHGSLTKLVHQLTKFSEASLKMYEDIRQKVEAAQTAYHGCKSFRTAKIRS</sequence>
<evidence type="ECO:0000313" key="4">
    <source>
        <dbReference type="EMBL" id="QCD98667.1"/>
    </source>
</evidence>
<dbReference type="Proteomes" id="UP000501690">
    <property type="component" value="Linkage Group LG6"/>
</dbReference>
<dbReference type="PANTHER" id="PTHR21450:SF35">
    <property type="entry name" value="TRANSCRIPTION FACTOR, PUTATIVE (DUF630 AND DUF632)-RELATED"/>
    <property type="match status" value="1"/>
</dbReference>
<organism evidence="4 5">
    <name type="scientific">Vigna unguiculata</name>
    <name type="common">Cowpea</name>
    <dbReference type="NCBI Taxonomy" id="3917"/>
    <lineage>
        <taxon>Eukaryota</taxon>
        <taxon>Viridiplantae</taxon>
        <taxon>Streptophyta</taxon>
        <taxon>Embryophyta</taxon>
        <taxon>Tracheophyta</taxon>
        <taxon>Spermatophyta</taxon>
        <taxon>Magnoliopsida</taxon>
        <taxon>eudicotyledons</taxon>
        <taxon>Gunneridae</taxon>
        <taxon>Pentapetalae</taxon>
        <taxon>rosids</taxon>
        <taxon>fabids</taxon>
        <taxon>Fabales</taxon>
        <taxon>Fabaceae</taxon>
        <taxon>Papilionoideae</taxon>
        <taxon>50 kb inversion clade</taxon>
        <taxon>NPAAA clade</taxon>
        <taxon>indigoferoid/millettioid clade</taxon>
        <taxon>Phaseoleae</taxon>
        <taxon>Vigna</taxon>
    </lineage>
</organism>
<evidence type="ECO:0000256" key="1">
    <source>
        <dbReference type="SAM" id="MobiDB-lite"/>
    </source>
</evidence>
<gene>
    <name evidence="4" type="ORF">DEO72_LG6g3389</name>
</gene>
<dbReference type="Gramene" id="Vigun01g235700.2.v1.2">
    <property type="protein sequence ID" value="Vigun01g235700.2.v1.2"/>
    <property type="gene ID" value="Vigun01g235700.v1.2"/>
</dbReference>
<feature type="compositionally biased region" description="Low complexity" evidence="1">
    <location>
        <begin position="74"/>
        <end position="92"/>
    </location>
</feature>
<evidence type="ECO:0000259" key="3">
    <source>
        <dbReference type="Pfam" id="PF04783"/>
    </source>
</evidence>
<feature type="domain" description="DUF632" evidence="2">
    <location>
        <begin position="227"/>
        <end position="563"/>
    </location>
</feature>
<dbReference type="AlphaFoldDB" id="A0A4D6MCE6"/>
<dbReference type="PANTHER" id="PTHR21450">
    <property type="entry name" value="PROTEIN ALTERED PHOSPHATE STARVATION RESPONSE 1"/>
    <property type="match status" value="1"/>
</dbReference>
<feature type="region of interest" description="Disordered" evidence="1">
    <location>
        <begin position="186"/>
        <end position="209"/>
    </location>
</feature>
<dbReference type="InterPro" id="IPR006868">
    <property type="entry name" value="DUF630"/>
</dbReference>